<comment type="catalytic activity">
    <reaction evidence="1 10">
        <text>(2R,3S)-3-isopropylmalate = (2S)-2-isopropylmalate</text>
        <dbReference type="Rhea" id="RHEA:32287"/>
        <dbReference type="ChEBI" id="CHEBI:1178"/>
        <dbReference type="ChEBI" id="CHEBI:35121"/>
        <dbReference type="EC" id="4.2.1.33"/>
    </reaction>
</comment>
<dbReference type="STRING" id="1121865.OMW_01184"/>
<gene>
    <name evidence="10" type="primary">leuD</name>
    <name evidence="12" type="ORF">I568_01804</name>
</gene>
<evidence type="ECO:0000256" key="4">
    <source>
        <dbReference type="ARBA" id="ARBA00009845"/>
    </source>
</evidence>
<dbReference type="SUPFAM" id="SSF52016">
    <property type="entry name" value="LeuD/IlvD-like"/>
    <property type="match status" value="1"/>
</dbReference>
<keyword evidence="6 10" id="KW-0432">Leucine biosynthesis</keyword>
<dbReference type="PANTHER" id="PTHR43345:SF5">
    <property type="entry name" value="3-ISOPROPYLMALATE DEHYDRATASE SMALL SUBUNIT"/>
    <property type="match status" value="1"/>
</dbReference>
<keyword evidence="8 10" id="KW-0456">Lyase</keyword>
<evidence type="ECO:0000256" key="6">
    <source>
        <dbReference type="ARBA" id="ARBA00022430"/>
    </source>
</evidence>
<evidence type="ECO:0000313" key="12">
    <source>
        <dbReference type="EMBL" id="EOW80627.1"/>
    </source>
</evidence>
<feature type="domain" description="Aconitase A/isopropylmalate dehydratase small subunit swivel" evidence="11">
    <location>
        <begin position="1"/>
        <end position="122"/>
    </location>
</feature>
<dbReference type="GO" id="GO:0009316">
    <property type="term" value="C:3-isopropylmalate dehydratase complex"/>
    <property type="evidence" value="ECO:0007669"/>
    <property type="project" value="InterPro"/>
</dbReference>
<dbReference type="AlphaFoldDB" id="S1MUW2"/>
<evidence type="ECO:0000256" key="3">
    <source>
        <dbReference type="ARBA" id="ARBA00004729"/>
    </source>
</evidence>
<dbReference type="EC" id="4.2.1.33" evidence="10"/>
<dbReference type="PANTHER" id="PTHR43345">
    <property type="entry name" value="3-ISOPROPYLMALATE DEHYDRATASE SMALL SUBUNIT 2-RELATED-RELATED"/>
    <property type="match status" value="1"/>
</dbReference>
<dbReference type="InterPro" id="IPR004431">
    <property type="entry name" value="3-IsopropMal_deHydase_ssu"/>
</dbReference>
<accession>S1MUW2</accession>
<evidence type="ECO:0000313" key="13">
    <source>
        <dbReference type="Proteomes" id="UP000014113"/>
    </source>
</evidence>
<evidence type="ECO:0000256" key="1">
    <source>
        <dbReference type="ARBA" id="ARBA00000491"/>
    </source>
</evidence>
<name>S1MUW2_9ENTE</name>
<reference evidence="12 13" key="1">
    <citation type="submission" date="2013-03" db="EMBL/GenBank/DDBJ databases">
        <title>The Genome Sequence of Enterococcus columbae ATCC_51263 (PacBio/Illumina hybrid assembly).</title>
        <authorList>
            <consortium name="The Broad Institute Genomics Platform"/>
            <consortium name="The Broad Institute Genome Sequencing Center for Infectious Disease"/>
            <person name="Earl A."/>
            <person name="Russ C."/>
            <person name="Gilmore M."/>
            <person name="Surin D."/>
            <person name="Walker B."/>
            <person name="Young S."/>
            <person name="Zeng Q."/>
            <person name="Gargeya S."/>
            <person name="Fitzgerald M."/>
            <person name="Haas B."/>
            <person name="Abouelleil A."/>
            <person name="Allen A.W."/>
            <person name="Alvarado L."/>
            <person name="Arachchi H.M."/>
            <person name="Berlin A.M."/>
            <person name="Chapman S.B."/>
            <person name="Gainer-Dewar J."/>
            <person name="Goldberg J."/>
            <person name="Griggs A."/>
            <person name="Gujja S."/>
            <person name="Hansen M."/>
            <person name="Howarth C."/>
            <person name="Imamovic A."/>
            <person name="Ireland A."/>
            <person name="Larimer J."/>
            <person name="McCowan C."/>
            <person name="Murphy C."/>
            <person name="Pearson M."/>
            <person name="Poon T.W."/>
            <person name="Priest M."/>
            <person name="Roberts A."/>
            <person name="Saif S."/>
            <person name="Shea T."/>
            <person name="Sisk P."/>
            <person name="Sykes S."/>
            <person name="Wortman J."/>
            <person name="Nusbaum C."/>
            <person name="Birren B."/>
        </authorList>
    </citation>
    <scope>NUCLEOTIDE SEQUENCE [LARGE SCALE GENOMIC DNA]</scope>
    <source>
        <strain evidence="12 13">ATCC 51263</strain>
    </source>
</reference>
<protein>
    <recommendedName>
        <fullName evidence="10">3-isopropylmalate dehydratase small subunit</fullName>
        <ecNumber evidence="10">4.2.1.33</ecNumber>
    </recommendedName>
    <alternativeName>
        <fullName evidence="10">Alpha-IPM isomerase</fullName>
        <shortName evidence="10">IPMI</shortName>
    </alternativeName>
    <alternativeName>
        <fullName evidence="10">Isopropylmalate isomerase</fullName>
    </alternativeName>
</protein>
<evidence type="ECO:0000256" key="9">
    <source>
        <dbReference type="ARBA" id="ARBA00023304"/>
    </source>
</evidence>
<proteinExistence type="inferred from homology"/>
<dbReference type="OrthoDB" id="9777465at2"/>
<dbReference type="GO" id="GO:0003861">
    <property type="term" value="F:3-isopropylmalate dehydratase activity"/>
    <property type="evidence" value="ECO:0007669"/>
    <property type="project" value="UniProtKB-UniRule"/>
</dbReference>
<comment type="function">
    <text evidence="2 10">Catalyzes the isomerization between 2-isopropylmalate and 3-isopropylmalate, via the formation of 2-isopropylmaleate.</text>
</comment>
<dbReference type="InterPro" id="IPR050075">
    <property type="entry name" value="LeuD"/>
</dbReference>
<dbReference type="FunFam" id="3.20.19.10:FF:000003">
    <property type="entry name" value="3-isopropylmalate dehydratase small subunit"/>
    <property type="match status" value="1"/>
</dbReference>
<sequence length="195" mass="22217">MRAFTVYQGRSVPFMNDNIDTDQIIPKSYLKRIEKAGFGEFLFDDWRYLKDRTPNPDFVLNEAKYQGATILVAGDNFGSGSSREHAAWALMDYGFVAVIAGSFSDIFYMNATKNGLLPIVLPLEVRKAIADLPAETTLTIDLPNQVVQFNDQRHSFAIDRTWKHKLINGLDEIGITLQSLQQIEDYEQTIPSYWQ</sequence>
<dbReference type="InterPro" id="IPR015928">
    <property type="entry name" value="Aconitase/3IPM_dehydase_swvl"/>
</dbReference>
<evidence type="ECO:0000256" key="5">
    <source>
        <dbReference type="ARBA" id="ARBA00011271"/>
    </source>
</evidence>
<evidence type="ECO:0000256" key="2">
    <source>
        <dbReference type="ARBA" id="ARBA00002695"/>
    </source>
</evidence>
<dbReference type="NCBIfam" id="TIGR00171">
    <property type="entry name" value="leuD"/>
    <property type="match status" value="1"/>
</dbReference>
<dbReference type="Pfam" id="PF00694">
    <property type="entry name" value="Aconitase_C"/>
    <property type="match status" value="1"/>
</dbReference>
<keyword evidence="7 10" id="KW-0028">Amino-acid biosynthesis</keyword>
<dbReference type="GO" id="GO:0009098">
    <property type="term" value="P:L-leucine biosynthetic process"/>
    <property type="evidence" value="ECO:0007669"/>
    <property type="project" value="UniProtKB-UniRule"/>
</dbReference>
<organism evidence="12 13">
    <name type="scientific">Enterococcus columbae DSM 7374 = ATCC 51263</name>
    <dbReference type="NCBI Taxonomy" id="1121865"/>
    <lineage>
        <taxon>Bacteria</taxon>
        <taxon>Bacillati</taxon>
        <taxon>Bacillota</taxon>
        <taxon>Bacilli</taxon>
        <taxon>Lactobacillales</taxon>
        <taxon>Enterococcaceae</taxon>
        <taxon>Enterococcus</taxon>
    </lineage>
</organism>
<evidence type="ECO:0000259" key="11">
    <source>
        <dbReference type="Pfam" id="PF00694"/>
    </source>
</evidence>
<keyword evidence="9 10" id="KW-0100">Branched-chain amino acid biosynthesis</keyword>
<dbReference type="eggNOG" id="COG0066">
    <property type="taxonomic scope" value="Bacteria"/>
</dbReference>
<dbReference type="RefSeq" id="WP_016183326.1">
    <property type="nucleotide sequence ID" value="NZ_JXKI01000001.1"/>
</dbReference>
<keyword evidence="13" id="KW-1185">Reference proteome</keyword>
<dbReference type="NCBIfam" id="NF002458">
    <property type="entry name" value="PRK01641.1"/>
    <property type="match status" value="1"/>
</dbReference>
<dbReference type="CDD" id="cd01577">
    <property type="entry name" value="IPMI_Swivel"/>
    <property type="match status" value="1"/>
</dbReference>
<dbReference type="PATRIC" id="fig|1121865.3.peg.1156"/>
<evidence type="ECO:0000256" key="7">
    <source>
        <dbReference type="ARBA" id="ARBA00022605"/>
    </source>
</evidence>
<comment type="similarity">
    <text evidence="4 10">Belongs to the LeuD family. LeuD type 1 subfamily.</text>
</comment>
<evidence type="ECO:0000256" key="8">
    <source>
        <dbReference type="ARBA" id="ARBA00023239"/>
    </source>
</evidence>
<dbReference type="UniPathway" id="UPA00048">
    <property type="reaction ID" value="UER00071"/>
</dbReference>
<dbReference type="Gene3D" id="3.20.19.10">
    <property type="entry name" value="Aconitase, domain 4"/>
    <property type="match status" value="1"/>
</dbReference>
<comment type="subunit">
    <text evidence="5 10">Heterodimer of LeuC and LeuD.</text>
</comment>
<dbReference type="InterPro" id="IPR033940">
    <property type="entry name" value="IPMI_Swivel"/>
</dbReference>
<evidence type="ECO:0000256" key="10">
    <source>
        <dbReference type="HAMAP-Rule" id="MF_01031"/>
    </source>
</evidence>
<comment type="caution">
    <text evidence="12">The sequence shown here is derived from an EMBL/GenBank/DDBJ whole genome shotgun (WGS) entry which is preliminary data.</text>
</comment>
<dbReference type="EMBL" id="ASWJ01000008">
    <property type="protein sequence ID" value="EOW80627.1"/>
    <property type="molecule type" value="Genomic_DNA"/>
</dbReference>
<dbReference type="Proteomes" id="UP000014113">
    <property type="component" value="Unassembled WGS sequence"/>
</dbReference>
<dbReference type="HAMAP" id="MF_01031">
    <property type="entry name" value="LeuD_type1"/>
    <property type="match status" value="1"/>
</dbReference>
<dbReference type="InterPro" id="IPR000573">
    <property type="entry name" value="AconitaseA/IPMdHydase_ssu_swvl"/>
</dbReference>
<comment type="pathway">
    <text evidence="3 10">Amino-acid biosynthesis; L-leucine biosynthesis; L-leucine from 3-methyl-2-oxobutanoate: step 2/4.</text>
</comment>